<reference evidence="1 2" key="1">
    <citation type="submission" date="2017-08" db="EMBL/GenBank/DDBJ databases">
        <title>Infants hospitalized years apart are colonized by the same room-sourced microbial strains.</title>
        <authorList>
            <person name="Brooks B."/>
            <person name="Olm M.R."/>
            <person name="Firek B.A."/>
            <person name="Baker R."/>
            <person name="Thomas B.C."/>
            <person name="Morowitz M.J."/>
            <person name="Banfield J.F."/>
        </authorList>
    </citation>
    <scope>NUCLEOTIDE SEQUENCE [LARGE SCALE GENOMIC DNA]</scope>
    <source>
        <strain evidence="1">S2_009_000_R2_73</strain>
    </source>
</reference>
<name>A0A2W5GY77_9HYPH</name>
<protein>
    <submittedName>
        <fullName evidence="1">Ribosome silencing factor</fullName>
    </submittedName>
</protein>
<evidence type="ECO:0000313" key="2">
    <source>
        <dbReference type="Proteomes" id="UP000249769"/>
    </source>
</evidence>
<sequence>MPPSLCDAENRVAQCLFCHSWKGK</sequence>
<accession>A0A2W5GY77</accession>
<feature type="non-terminal residue" evidence="1">
    <location>
        <position position="24"/>
    </location>
</feature>
<proteinExistence type="predicted"/>
<comment type="caution">
    <text evidence="1">The sequence shown here is derived from an EMBL/GenBank/DDBJ whole genome shotgun (WGS) entry which is preliminary data.</text>
</comment>
<dbReference type="AlphaFoldDB" id="A0A2W5GY77"/>
<gene>
    <name evidence="1" type="ORF">DI595_17325</name>
</gene>
<evidence type="ECO:0000313" key="1">
    <source>
        <dbReference type="EMBL" id="PZP46879.1"/>
    </source>
</evidence>
<organism evidence="1 2">
    <name type="scientific">Agrobacterium fabrum</name>
    <dbReference type="NCBI Taxonomy" id="1176649"/>
    <lineage>
        <taxon>Bacteria</taxon>
        <taxon>Pseudomonadati</taxon>
        <taxon>Pseudomonadota</taxon>
        <taxon>Alphaproteobacteria</taxon>
        <taxon>Hyphomicrobiales</taxon>
        <taxon>Rhizobiaceae</taxon>
        <taxon>Rhizobium/Agrobacterium group</taxon>
        <taxon>Agrobacterium</taxon>
        <taxon>Agrobacterium tumefaciens complex</taxon>
    </lineage>
</organism>
<dbReference type="EMBL" id="QFOL01000257">
    <property type="protein sequence ID" value="PZP46879.1"/>
    <property type="molecule type" value="Genomic_DNA"/>
</dbReference>
<dbReference type="Proteomes" id="UP000249769">
    <property type="component" value="Unassembled WGS sequence"/>
</dbReference>